<dbReference type="PANTHER" id="PTHR23504:SF15">
    <property type="entry name" value="MAJOR FACILITATOR SUPERFAMILY (MFS) PROFILE DOMAIN-CONTAINING PROTEIN"/>
    <property type="match status" value="1"/>
</dbReference>
<dbReference type="EMBL" id="JARTCD010000010">
    <property type="protein sequence ID" value="KAJ8661082.1"/>
    <property type="molecule type" value="Genomic_DNA"/>
</dbReference>
<evidence type="ECO:0000256" key="2">
    <source>
        <dbReference type="ARBA" id="ARBA00022448"/>
    </source>
</evidence>
<organism evidence="9 10">
    <name type="scientific">Lichtheimia ornata</name>
    <dbReference type="NCBI Taxonomy" id="688661"/>
    <lineage>
        <taxon>Eukaryota</taxon>
        <taxon>Fungi</taxon>
        <taxon>Fungi incertae sedis</taxon>
        <taxon>Mucoromycota</taxon>
        <taxon>Mucoromycotina</taxon>
        <taxon>Mucoromycetes</taxon>
        <taxon>Mucorales</taxon>
        <taxon>Lichtheimiaceae</taxon>
        <taxon>Lichtheimia</taxon>
    </lineage>
</organism>
<keyword evidence="2" id="KW-0813">Transport</keyword>
<feature type="region of interest" description="Disordered" evidence="6">
    <location>
        <begin position="245"/>
        <end position="265"/>
    </location>
</feature>
<feature type="transmembrane region" description="Helical" evidence="7">
    <location>
        <begin position="190"/>
        <end position="212"/>
    </location>
</feature>
<feature type="transmembrane region" description="Helical" evidence="7">
    <location>
        <begin position="347"/>
        <end position="369"/>
    </location>
</feature>
<dbReference type="GO" id="GO:0016020">
    <property type="term" value="C:membrane"/>
    <property type="evidence" value="ECO:0007669"/>
    <property type="project" value="UniProtKB-SubCell"/>
</dbReference>
<dbReference type="PRINTS" id="PR01035">
    <property type="entry name" value="TCRTETA"/>
</dbReference>
<feature type="transmembrane region" description="Helical" evidence="7">
    <location>
        <begin position="143"/>
        <end position="164"/>
    </location>
</feature>
<feature type="transmembrane region" description="Helical" evidence="7">
    <location>
        <begin position="48"/>
        <end position="70"/>
    </location>
</feature>
<dbReference type="InterPro" id="IPR036259">
    <property type="entry name" value="MFS_trans_sf"/>
</dbReference>
<evidence type="ECO:0000313" key="10">
    <source>
        <dbReference type="Proteomes" id="UP001234581"/>
    </source>
</evidence>
<gene>
    <name evidence="9" type="ORF">O0I10_003305</name>
</gene>
<feature type="transmembrane region" description="Helical" evidence="7">
    <location>
        <begin position="316"/>
        <end position="335"/>
    </location>
</feature>
<evidence type="ECO:0000256" key="6">
    <source>
        <dbReference type="SAM" id="MobiDB-lite"/>
    </source>
</evidence>
<evidence type="ECO:0000313" key="9">
    <source>
        <dbReference type="EMBL" id="KAJ8661082.1"/>
    </source>
</evidence>
<feature type="transmembrane region" description="Helical" evidence="7">
    <location>
        <begin position="435"/>
        <end position="456"/>
    </location>
</feature>
<dbReference type="AlphaFoldDB" id="A0AAD7VAV5"/>
<dbReference type="SUPFAM" id="SSF103473">
    <property type="entry name" value="MFS general substrate transporter"/>
    <property type="match status" value="1"/>
</dbReference>
<feature type="transmembrane region" description="Helical" evidence="7">
    <location>
        <begin position="82"/>
        <end position="99"/>
    </location>
</feature>
<name>A0AAD7VAV5_9FUNG</name>
<feature type="transmembrane region" description="Helical" evidence="7">
    <location>
        <begin position="462"/>
        <end position="481"/>
    </location>
</feature>
<evidence type="ECO:0000256" key="5">
    <source>
        <dbReference type="ARBA" id="ARBA00023136"/>
    </source>
</evidence>
<dbReference type="InterPro" id="IPR011701">
    <property type="entry name" value="MFS"/>
</dbReference>
<sequence>MEPEKKLPAKQLFLVCAVRFAEPVSFSIHVPFIYFMVRDFHLGKESDIGYYVSLITTAFAISQVISAMPLGMISDRVGRRPMVLCGLAVGIISILFFGLSKTYTWALMTKILSGLLDNNIAIIKSMVSEISAGYSETQRARAFSLLQVVFGLGSIVGAFLGGYLSEPVQKYPSLFNNAGQLTDFLNEYPYFLPCFAAALIDTVCWIAGFLFLEETLVKKEASDNETTRQEQENAPLLNDVDGESYSTFSGQEQQQQQQQEVKPKRPFSDVLTPAVITICAIYAMTAYQNVFYDELLPTWSATERDTGGLGLNSSEIGTVLSIGGFVTLFVQFFLYHRLTERLGTIRLFRTALLLSIFVYAVQGCVRYLADIPDLHGNSTKTWLFAGLMTEMALKTICQTIAMTGSIILINNAAKRQDSLATINALSQCCSSAMRALGPATCGFIWSTTIAAVWLPFTVRAHLTWIILACIAVTTFLFSVKLKPEYYVSKAR</sequence>
<dbReference type="PANTHER" id="PTHR23504">
    <property type="entry name" value="MAJOR FACILITATOR SUPERFAMILY DOMAIN-CONTAINING PROTEIN 10"/>
    <property type="match status" value="1"/>
</dbReference>
<dbReference type="PROSITE" id="PS00216">
    <property type="entry name" value="SUGAR_TRANSPORT_1"/>
    <property type="match status" value="1"/>
</dbReference>
<protein>
    <recommendedName>
        <fullName evidence="8">Major facilitator superfamily (MFS) profile domain-containing protein</fullName>
    </recommendedName>
</protein>
<dbReference type="RefSeq" id="XP_058345995.1">
    <property type="nucleotide sequence ID" value="XM_058483376.1"/>
</dbReference>
<keyword evidence="10" id="KW-1185">Reference proteome</keyword>
<keyword evidence="4 7" id="KW-1133">Transmembrane helix</keyword>
<evidence type="ECO:0000256" key="4">
    <source>
        <dbReference type="ARBA" id="ARBA00022989"/>
    </source>
</evidence>
<keyword evidence="5 7" id="KW-0472">Membrane</keyword>
<feature type="compositionally biased region" description="Low complexity" evidence="6">
    <location>
        <begin position="251"/>
        <end position="260"/>
    </location>
</feature>
<accession>A0AAD7VAV5</accession>
<evidence type="ECO:0000256" key="1">
    <source>
        <dbReference type="ARBA" id="ARBA00004141"/>
    </source>
</evidence>
<evidence type="ECO:0000256" key="7">
    <source>
        <dbReference type="SAM" id="Phobius"/>
    </source>
</evidence>
<dbReference type="CDD" id="cd17330">
    <property type="entry name" value="MFS_SLC46_TetA_like"/>
    <property type="match status" value="1"/>
</dbReference>
<feature type="transmembrane region" description="Helical" evidence="7">
    <location>
        <begin position="381"/>
        <end position="409"/>
    </location>
</feature>
<comment type="subcellular location">
    <subcellularLocation>
        <location evidence="1">Membrane</location>
        <topology evidence="1">Multi-pass membrane protein</topology>
    </subcellularLocation>
</comment>
<feature type="domain" description="Major facilitator superfamily (MFS) profile" evidence="8">
    <location>
        <begin position="11"/>
        <end position="486"/>
    </location>
</feature>
<dbReference type="Proteomes" id="UP001234581">
    <property type="component" value="Unassembled WGS sequence"/>
</dbReference>
<dbReference type="GO" id="GO:0022857">
    <property type="term" value="F:transmembrane transporter activity"/>
    <property type="evidence" value="ECO:0007669"/>
    <property type="project" value="InterPro"/>
</dbReference>
<dbReference type="GeneID" id="83210718"/>
<proteinExistence type="predicted"/>
<evidence type="ECO:0000256" key="3">
    <source>
        <dbReference type="ARBA" id="ARBA00022692"/>
    </source>
</evidence>
<reference evidence="9 10" key="1">
    <citation type="submission" date="2023-03" db="EMBL/GenBank/DDBJ databases">
        <title>Genome sequence of Lichtheimia ornata CBS 291.66.</title>
        <authorList>
            <person name="Mohabir J.T."/>
            <person name="Shea T.P."/>
            <person name="Kurbessoian T."/>
            <person name="Berby B."/>
            <person name="Fontaine J."/>
            <person name="Livny J."/>
            <person name="Gnirke A."/>
            <person name="Stajich J.E."/>
            <person name="Cuomo C.A."/>
        </authorList>
    </citation>
    <scope>NUCLEOTIDE SEQUENCE [LARGE SCALE GENOMIC DNA]</scope>
    <source>
        <strain evidence="9">CBS 291.66</strain>
    </source>
</reference>
<dbReference type="InterPro" id="IPR020846">
    <property type="entry name" value="MFS_dom"/>
</dbReference>
<dbReference type="Gene3D" id="1.20.1250.20">
    <property type="entry name" value="MFS general substrate transporter like domains"/>
    <property type="match status" value="1"/>
</dbReference>
<feature type="transmembrane region" description="Helical" evidence="7">
    <location>
        <begin position="12"/>
        <end position="36"/>
    </location>
</feature>
<comment type="caution">
    <text evidence="9">The sequence shown here is derived from an EMBL/GenBank/DDBJ whole genome shotgun (WGS) entry which is preliminary data.</text>
</comment>
<dbReference type="Pfam" id="PF07690">
    <property type="entry name" value="MFS_1"/>
    <property type="match status" value="1"/>
</dbReference>
<dbReference type="InterPro" id="IPR005829">
    <property type="entry name" value="Sugar_transporter_CS"/>
</dbReference>
<dbReference type="InterPro" id="IPR001958">
    <property type="entry name" value="Tet-R_TetA/multi-R_MdtG-like"/>
</dbReference>
<keyword evidence="3 7" id="KW-0812">Transmembrane</keyword>
<feature type="transmembrane region" description="Helical" evidence="7">
    <location>
        <begin position="270"/>
        <end position="290"/>
    </location>
</feature>
<dbReference type="PROSITE" id="PS50850">
    <property type="entry name" value="MFS"/>
    <property type="match status" value="1"/>
</dbReference>
<evidence type="ECO:0000259" key="8">
    <source>
        <dbReference type="PROSITE" id="PS50850"/>
    </source>
</evidence>